<sequence>MVGLYVMHIKKGSYKLEDVPSLWYADVVAKLQEEGWFN</sequence>
<proteinExistence type="predicted"/>
<comment type="caution">
    <text evidence="1">The sequence shown here is derived from an EMBL/GenBank/DDBJ whole genome shotgun (WGS) entry which is preliminary data.</text>
</comment>
<name>A0AAJ2IW32_9LACT</name>
<dbReference type="Proteomes" id="UP001262817">
    <property type="component" value="Unassembled WGS sequence"/>
</dbReference>
<dbReference type="InterPro" id="IPR047907">
    <property type="entry name" value="CD1375-like"/>
</dbReference>
<dbReference type="AlphaFoldDB" id="A0AAJ2IW32"/>
<dbReference type="NCBIfam" id="NF040910">
    <property type="entry name" value="CD1375_fam"/>
    <property type="match status" value="1"/>
</dbReference>
<evidence type="ECO:0000313" key="2">
    <source>
        <dbReference type="Proteomes" id="UP001262817"/>
    </source>
</evidence>
<accession>A0AAJ2IW32</accession>
<evidence type="ECO:0000313" key="1">
    <source>
        <dbReference type="EMBL" id="MDT2584199.1"/>
    </source>
</evidence>
<reference evidence="1" key="1">
    <citation type="submission" date="2023-03" db="EMBL/GenBank/DDBJ databases">
        <authorList>
            <person name="Shen W."/>
            <person name="Cai J."/>
        </authorList>
    </citation>
    <scope>NUCLEOTIDE SEQUENCE</scope>
    <source>
        <strain evidence="1">P86-2</strain>
    </source>
</reference>
<organism evidence="1 2">
    <name type="scientific">Lactococcus petauri</name>
    <dbReference type="NCBI Taxonomy" id="1940789"/>
    <lineage>
        <taxon>Bacteria</taxon>
        <taxon>Bacillati</taxon>
        <taxon>Bacillota</taxon>
        <taxon>Bacilli</taxon>
        <taxon>Lactobacillales</taxon>
        <taxon>Streptococcaceae</taxon>
        <taxon>Lactococcus</taxon>
    </lineage>
</organism>
<gene>
    <name evidence="1" type="ORF">P7D17_08815</name>
</gene>
<dbReference type="RefSeq" id="WP_285141414.1">
    <property type="nucleotide sequence ID" value="NZ_JARPXR010000009.1"/>
</dbReference>
<dbReference type="EMBL" id="JARPXR010000009">
    <property type="protein sequence ID" value="MDT2584199.1"/>
    <property type="molecule type" value="Genomic_DNA"/>
</dbReference>
<protein>
    <submittedName>
        <fullName evidence="1">CD1375 family protein</fullName>
    </submittedName>
</protein>